<dbReference type="Proteomes" id="UP000027142">
    <property type="component" value="Chromosome"/>
</dbReference>
<accession>A0A060M2I6</accession>
<proteinExistence type="predicted"/>
<organism evidence="1 2">
    <name type="scientific">Shouchella lehensis G1</name>
    <dbReference type="NCBI Taxonomy" id="1246626"/>
    <lineage>
        <taxon>Bacteria</taxon>
        <taxon>Bacillati</taxon>
        <taxon>Bacillota</taxon>
        <taxon>Bacilli</taxon>
        <taxon>Bacillales</taxon>
        <taxon>Bacillaceae</taxon>
        <taxon>Shouchella</taxon>
    </lineage>
</organism>
<dbReference type="HOGENOM" id="CLU_1640403_0_0_9"/>
<gene>
    <name evidence="1" type="ORF">BleG1_4082</name>
</gene>
<sequence length="161" mass="18598">MTVYLLTETFDEQSSMSPQVQHIRKHKDSIRAHANIVLCTSSYLTESDDAALLYDALQKSSWPNQAVLMINDDTVLSYNVHITLLSFIRYMRAIILPNLMLQQLTGEQNESQAIRKIFQNQQLTTLYLSHQKTYVRFTKNSTNGTEPRSIQHVITELQHDL</sequence>
<dbReference type="STRING" id="1246626.BleG1_4082"/>
<keyword evidence="2" id="KW-1185">Reference proteome</keyword>
<dbReference type="EMBL" id="CP003923">
    <property type="protein sequence ID" value="AIC96617.1"/>
    <property type="molecule type" value="Genomic_DNA"/>
</dbReference>
<dbReference type="AlphaFoldDB" id="A0A060M2I6"/>
<protein>
    <submittedName>
        <fullName evidence="1">Uncharacterized protein</fullName>
    </submittedName>
</protein>
<dbReference type="OrthoDB" id="9912168at2"/>
<dbReference type="KEGG" id="ble:BleG1_4082"/>
<reference evidence="1 2" key="1">
    <citation type="journal article" date="2014" name="Gene">
        <title>A comparative genomic analysis of the alkalitolerant soil bacterium Bacillus lehensis G1.</title>
        <authorList>
            <person name="Noor Y.M."/>
            <person name="Samsulrizal N.H."/>
            <person name="Jema'on N.A."/>
            <person name="Low K.O."/>
            <person name="Ramli A.N."/>
            <person name="Alias N.I."/>
            <person name="Damis S.I."/>
            <person name="Fuzi S.F."/>
            <person name="Isa M.N."/>
            <person name="Murad A.M."/>
            <person name="Raih M.F."/>
            <person name="Bakar F.D."/>
            <person name="Najimudin N."/>
            <person name="Mahadi N.M."/>
            <person name="Illias R.M."/>
        </authorList>
    </citation>
    <scope>NUCLEOTIDE SEQUENCE [LARGE SCALE GENOMIC DNA]</scope>
    <source>
        <strain evidence="1 2">G1</strain>
    </source>
</reference>
<dbReference type="PATRIC" id="fig|1246626.3.peg.4067"/>
<evidence type="ECO:0000313" key="1">
    <source>
        <dbReference type="EMBL" id="AIC96617.1"/>
    </source>
</evidence>
<evidence type="ECO:0000313" key="2">
    <source>
        <dbReference type="Proteomes" id="UP000027142"/>
    </source>
</evidence>
<name>A0A060M2I6_9BACI</name>
<dbReference type="RefSeq" id="WP_038484937.1">
    <property type="nucleotide sequence ID" value="NZ_CP003923.1"/>
</dbReference>